<dbReference type="EMBL" id="CP091139">
    <property type="protein sequence ID" value="UUT36487.1"/>
    <property type="molecule type" value="Genomic_DNA"/>
</dbReference>
<feature type="domain" description="PD-(D/E)XK endonuclease-like" evidence="4">
    <location>
        <begin position="10"/>
        <end position="140"/>
    </location>
</feature>
<accession>A0ABY5NMT1</accession>
<gene>
    <name evidence="5" type="ORF">L2X98_19300</name>
</gene>
<evidence type="ECO:0000256" key="3">
    <source>
        <dbReference type="ARBA" id="ARBA00023204"/>
    </source>
</evidence>
<sequence length="159" mass="17221">MVEAEPHFEIPVPIEDAAEHTAVLSGYIDRVELTADGRVVIVDLKTGKREPQSDAKVAENPQLAAYQLAFETGAIAGVHGAAGGAKLLVLRPTAKGKEFAEPWQPPFTDEARTAFLARIRSAVEVMRSARFTAPFEEHCRDEHSYGLCRIHTIGAVSAS</sequence>
<proteinExistence type="predicted"/>
<keyword evidence="2" id="KW-0347">Helicase</keyword>
<protein>
    <submittedName>
        <fullName evidence="5">PD-(D/E)XK nuclease family protein</fullName>
    </submittedName>
</protein>
<name>A0ABY5NMT1_9MICO</name>
<evidence type="ECO:0000256" key="1">
    <source>
        <dbReference type="ARBA" id="ARBA00022763"/>
    </source>
</evidence>
<keyword evidence="3" id="KW-0234">DNA repair</keyword>
<evidence type="ECO:0000259" key="4">
    <source>
        <dbReference type="Pfam" id="PF12705"/>
    </source>
</evidence>
<dbReference type="Gene3D" id="3.90.320.10">
    <property type="match status" value="1"/>
</dbReference>
<keyword evidence="1" id="KW-0227">DNA damage</keyword>
<keyword evidence="2" id="KW-0378">Hydrolase</keyword>
<keyword evidence="6" id="KW-1185">Reference proteome</keyword>
<keyword evidence="2" id="KW-0547">Nucleotide-binding</keyword>
<reference evidence="5" key="1">
    <citation type="submission" date="2022-01" db="EMBL/GenBank/DDBJ databases">
        <title>Microbacterium eymi and Microbacterium rhizovicinus sp. nov., isolated from the rhizospheric soil of Elymus tsukushiensis, a plant native to the Dokdo Islands, Republic of Korea.</title>
        <authorList>
            <person name="Hwang Y.J."/>
        </authorList>
    </citation>
    <scope>NUCLEOTIDE SEQUENCE</scope>
    <source>
        <strain evidence="5">KUDC0405</strain>
    </source>
</reference>
<evidence type="ECO:0000313" key="5">
    <source>
        <dbReference type="EMBL" id="UUT36487.1"/>
    </source>
</evidence>
<evidence type="ECO:0000256" key="2">
    <source>
        <dbReference type="ARBA" id="ARBA00022806"/>
    </source>
</evidence>
<keyword evidence="2" id="KW-0067">ATP-binding</keyword>
<dbReference type="Pfam" id="PF12705">
    <property type="entry name" value="PDDEXK_1"/>
    <property type="match status" value="1"/>
</dbReference>
<dbReference type="InterPro" id="IPR011604">
    <property type="entry name" value="PDDEXK-like_dom_sf"/>
</dbReference>
<dbReference type="Proteomes" id="UP001054811">
    <property type="component" value="Chromosome"/>
</dbReference>
<evidence type="ECO:0000313" key="6">
    <source>
        <dbReference type="Proteomes" id="UP001054811"/>
    </source>
</evidence>
<dbReference type="InterPro" id="IPR038726">
    <property type="entry name" value="PDDEXK_AddAB-type"/>
</dbReference>
<organism evidence="5 6">
    <name type="scientific">Microbacterium elymi</name>
    <dbReference type="NCBI Taxonomy" id="2909587"/>
    <lineage>
        <taxon>Bacteria</taxon>
        <taxon>Bacillati</taxon>
        <taxon>Actinomycetota</taxon>
        <taxon>Actinomycetes</taxon>
        <taxon>Micrococcales</taxon>
        <taxon>Microbacteriaceae</taxon>
        <taxon>Microbacterium</taxon>
    </lineage>
</organism>